<keyword evidence="7" id="KW-1185">Reference proteome</keyword>
<dbReference type="AlphaFoldDB" id="A0A1M6EKK1"/>
<dbReference type="InterPro" id="IPR050739">
    <property type="entry name" value="MFP"/>
</dbReference>
<dbReference type="EMBL" id="FQYN01000003">
    <property type="protein sequence ID" value="SHI86017.1"/>
    <property type="molecule type" value="Genomic_DNA"/>
</dbReference>
<organism evidence="6 7">
    <name type="scientific">Hymenobacter daecheongensis DSM 21074</name>
    <dbReference type="NCBI Taxonomy" id="1121955"/>
    <lineage>
        <taxon>Bacteria</taxon>
        <taxon>Pseudomonadati</taxon>
        <taxon>Bacteroidota</taxon>
        <taxon>Cytophagia</taxon>
        <taxon>Cytophagales</taxon>
        <taxon>Hymenobacteraceae</taxon>
        <taxon>Hymenobacter</taxon>
    </lineage>
</organism>
<evidence type="ECO:0000256" key="5">
    <source>
        <dbReference type="SAM" id="Phobius"/>
    </source>
</evidence>
<proteinExistence type="predicted"/>
<gene>
    <name evidence="6" type="ORF">SAMN02745146_1722</name>
</gene>
<evidence type="ECO:0000313" key="6">
    <source>
        <dbReference type="EMBL" id="SHI86017.1"/>
    </source>
</evidence>
<dbReference type="RefSeq" id="WP_073107785.1">
    <property type="nucleotide sequence ID" value="NZ_FQYN01000003.1"/>
</dbReference>
<keyword evidence="4 5" id="KW-0472">Membrane</keyword>
<keyword evidence="3 5" id="KW-1133">Transmembrane helix</keyword>
<accession>A0A1M6EKK1</accession>
<comment type="subcellular location">
    <subcellularLocation>
        <location evidence="1">Membrane</location>
        <topology evidence="1">Single-pass membrane protein</topology>
    </subcellularLocation>
</comment>
<evidence type="ECO:0000256" key="2">
    <source>
        <dbReference type="ARBA" id="ARBA00022692"/>
    </source>
</evidence>
<evidence type="ECO:0000256" key="1">
    <source>
        <dbReference type="ARBA" id="ARBA00004167"/>
    </source>
</evidence>
<dbReference type="PANTHER" id="PTHR30386">
    <property type="entry name" value="MEMBRANE FUSION SUBUNIT OF EMRAB-TOLC MULTIDRUG EFFLUX PUMP"/>
    <property type="match status" value="1"/>
</dbReference>
<dbReference type="Gene3D" id="2.40.30.170">
    <property type="match status" value="1"/>
</dbReference>
<reference evidence="6 7" key="1">
    <citation type="submission" date="2016-11" db="EMBL/GenBank/DDBJ databases">
        <authorList>
            <person name="Jaros S."/>
            <person name="Januszkiewicz K."/>
            <person name="Wedrychowicz H."/>
        </authorList>
    </citation>
    <scope>NUCLEOTIDE SEQUENCE [LARGE SCALE GENOMIC DNA]</scope>
    <source>
        <strain evidence="6 7">DSM 21074</strain>
    </source>
</reference>
<dbReference type="GO" id="GO:0016020">
    <property type="term" value="C:membrane"/>
    <property type="evidence" value="ECO:0007669"/>
    <property type="project" value="UniProtKB-SubCell"/>
</dbReference>
<feature type="transmembrane region" description="Helical" evidence="5">
    <location>
        <begin position="22"/>
        <end position="45"/>
    </location>
</feature>
<dbReference type="Gene3D" id="2.40.50.100">
    <property type="match status" value="1"/>
</dbReference>
<evidence type="ECO:0000256" key="3">
    <source>
        <dbReference type="ARBA" id="ARBA00022989"/>
    </source>
</evidence>
<name>A0A1M6EKK1_9BACT</name>
<dbReference type="OrthoDB" id="7057889at2"/>
<evidence type="ECO:0000313" key="7">
    <source>
        <dbReference type="Proteomes" id="UP000184418"/>
    </source>
</evidence>
<dbReference type="PANTHER" id="PTHR30386:SF26">
    <property type="entry name" value="TRANSPORT PROTEIN COMB"/>
    <property type="match status" value="1"/>
</dbReference>
<keyword evidence="2 5" id="KW-0812">Transmembrane</keyword>
<dbReference type="Proteomes" id="UP000184418">
    <property type="component" value="Unassembled WGS sequence"/>
</dbReference>
<evidence type="ECO:0000256" key="4">
    <source>
        <dbReference type="ARBA" id="ARBA00023136"/>
    </source>
</evidence>
<sequence length="428" mass="47956">MTSTLVTHSDELEEIITSRPHWFIRIGTSLFFVLLAALLTLSYLVKFPTIVRCTFFMTSSNAPKSVVAKLNGRIVQILVRERQAVAPGQPLAYLESTANHAQVLKLAQYLDQLSQNHPSARLMPTDFQSVDFANQLGELQSRYQEFAQIRSQYHSTGAAAFFSKKQQLLEGELANLKRIEKNLTQQSELYSSDSQLAGKELAAQQQLATQGVIAPADVRREESRALAKQFPLKQAESARLNNISAQAAKEQELLELNKLVRDQAEAYLQSLNTLRSAVADWKSRFILSAPGAGKVYFSRFLEVNQVVRANEEVFFLGSTSTHYYGQMLVPQQNLGKVKVGQKVLIKLDGYPFKEYGLLNGKIATIAEMPTTDNNFLAKVVLPDGLRTTYGKKVVYRNRISATAEVITEETSLFDRIFYQLRASFGTLN</sequence>
<dbReference type="PRINTS" id="PR01490">
    <property type="entry name" value="RTXTOXIND"/>
</dbReference>
<dbReference type="STRING" id="1121955.SAMN02745146_1722"/>
<protein>
    <submittedName>
        <fullName evidence="6">HlyD family secretion protein</fullName>
    </submittedName>
</protein>